<comment type="caution">
    <text evidence="2">The sequence shown here is derived from an EMBL/GenBank/DDBJ whole genome shotgun (WGS) entry which is preliminary data.</text>
</comment>
<gene>
    <name evidence="2" type="ORF">O9K51_04456</name>
</gene>
<keyword evidence="3" id="KW-1185">Reference proteome</keyword>
<feature type="region of interest" description="Disordered" evidence="1">
    <location>
        <begin position="205"/>
        <end position="294"/>
    </location>
</feature>
<feature type="compositionally biased region" description="Polar residues" evidence="1">
    <location>
        <begin position="84"/>
        <end position="96"/>
    </location>
</feature>
<feature type="compositionally biased region" description="Low complexity" evidence="1">
    <location>
        <begin position="361"/>
        <end position="377"/>
    </location>
</feature>
<feature type="compositionally biased region" description="Basic residues" evidence="1">
    <location>
        <begin position="324"/>
        <end position="335"/>
    </location>
</feature>
<proteinExistence type="predicted"/>
<feature type="region of interest" description="Disordered" evidence="1">
    <location>
        <begin position="308"/>
        <end position="392"/>
    </location>
</feature>
<evidence type="ECO:0000313" key="3">
    <source>
        <dbReference type="Proteomes" id="UP001163105"/>
    </source>
</evidence>
<name>A0AB34FV90_9HYPO</name>
<feature type="compositionally biased region" description="Polar residues" evidence="1">
    <location>
        <begin position="242"/>
        <end position="251"/>
    </location>
</feature>
<feature type="region of interest" description="Disordered" evidence="1">
    <location>
        <begin position="1"/>
        <end position="137"/>
    </location>
</feature>
<feature type="compositionally biased region" description="Pro residues" evidence="1">
    <location>
        <begin position="338"/>
        <end position="360"/>
    </location>
</feature>
<feature type="compositionally biased region" description="Polar residues" evidence="1">
    <location>
        <begin position="55"/>
        <end position="65"/>
    </location>
</feature>
<dbReference type="AlphaFoldDB" id="A0AB34FV90"/>
<feature type="compositionally biased region" description="Basic and acidic residues" evidence="1">
    <location>
        <begin position="14"/>
        <end position="31"/>
    </location>
</feature>
<dbReference type="Proteomes" id="UP001163105">
    <property type="component" value="Unassembled WGS sequence"/>
</dbReference>
<feature type="compositionally biased region" description="Polar residues" evidence="1">
    <location>
        <begin position="112"/>
        <end position="133"/>
    </location>
</feature>
<evidence type="ECO:0000256" key="1">
    <source>
        <dbReference type="SAM" id="MobiDB-lite"/>
    </source>
</evidence>
<protein>
    <submittedName>
        <fullName evidence="2">Complex 1 protein (LYR family) domain-containing protein</fullName>
    </submittedName>
</protein>
<sequence>MDQSPGDDGVVDNLKVKEGDLPSISKGKEPLHPPGEVASKVLPCGTPTKSHPDGASTQDAASRQTPAGEGGRSVKSIVAWLESSGPSPSPTKSVASPRSVLSAKSPKPGVKASQSVSTISQARSLPHAPTSSIPPGADIEDYELSYLKYKEYFTAKPLGRCLDGVTEDLSKIPLEDIFKNAERAVNSEPTRVRVYAAVDGSKLAEGVSRDFANPPETAAAEQLSHELGATLRGQSQDEDNAAKTTGKVTESATEKGTDRASSSDDILLPADSADTGPEAPATEGDSNTFIQRDPQEVKAFWGNVRSFLHISDDELDSDDDTTKDKKKKKKKHTKQPKPAAPAPAPRFVPPRPLPAPPVPASKPGLTSSPSSKPQQSPVGVDGPSCPPIWPQRRQLHPIFESVAERDDLVGPLRYRYRRRWEDDKDGEDGDVPVPPLSASCKAARKIASAPASLAEAYIRDEIIRDEQNWGWI</sequence>
<reference evidence="2" key="1">
    <citation type="submission" date="2023-01" db="EMBL/GenBank/DDBJ databases">
        <title>The growth and conidiation of Purpureocillium lavendulum are regulated by nitrogen source and histone H3K14 acetylation.</title>
        <authorList>
            <person name="Tang P."/>
            <person name="Han J."/>
            <person name="Zhang C."/>
            <person name="Tang P."/>
            <person name="Qi F."/>
            <person name="Zhang K."/>
            <person name="Liang L."/>
        </authorList>
    </citation>
    <scope>NUCLEOTIDE SEQUENCE</scope>
    <source>
        <strain evidence="2">YMF1.00683</strain>
    </source>
</reference>
<accession>A0AB34FV90</accession>
<dbReference type="EMBL" id="JAQHRD010000003">
    <property type="protein sequence ID" value="KAJ6443277.1"/>
    <property type="molecule type" value="Genomic_DNA"/>
</dbReference>
<organism evidence="2 3">
    <name type="scientific">Purpureocillium lavendulum</name>
    <dbReference type="NCBI Taxonomy" id="1247861"/>
    <lineage>
        <taxon>Eukaryota</taxon>
        <taxon>Fungi</taxon>
        <taxon>Dikarya</taxon>
        <taxon>Ascomycota</taxon>
        <taxon>Pezizomycotina</taxon>
        <taxon>Sordariomycetes</taxon>
        <taxon>Hypocreomycetidae</taxon>
        <taxon>Hypocreales</taxon>
        <taxon>Ophiocordycipitaceae</taxon>
        <taxon>Purpureocillium</taxon>
    </lineage>
</organism>
<evidence type="ECO:0000313" key="2">
    <source>
        <dbReference type="EMBL" id="KAJ6443277.1"/>
    </source>
</evidence>
<feature type="compositionally biased region" description="Basic and acidic residues" evidence="1">
    <location>
        <begin position="252"/>
        <end position="262"/>
    </location>
</feature>